<evidence type="ECO:0000256" key="2">
    <source>
        <dbReference type="SAM" id="SignalP"/>
    </source>
</evidence>
<proteinExistence type="predicted"/>
<keyword evidence="2" id="KW-0732">Signal</keyword>
<dbReference type="RefSeq" id="WP_244021822.1">
    <property type="nucleotide sequence ID" value="NZ_JALHLF010000059.1"/>
</dbReference>
<dbReference type="InterPro" id="IPR013424">
    <property type="entry name" value="Ice-binding_C"/>
</dbReference>
<feature type="domain" description="Ice-binding protein C-terminal" evidence="3">
    <location>
        <begin position="29"/>
        <end position="49"/>
    </location>
</feature>
<sequence>MRLIELSTAAAAIFLPANAAFAQGGVTLPEPSGLLLLALGMAGVVIGRRFSRGRGKD</sequence>
<reference evidence="4" key="1">
    <citation type="submission" date="2022-03" db="EMBL/GenBank/DDBJ databases">
        <title>Identification of a novel bacterium isolated from mangrove sediments.</title>
        <authorList>
            <person name="Pan X."/>
        </authorList>
    </citation>
    <scope>NUCLEOTIDE SEQUENCE</scope>
    <source>
        <strain evidence="4">B1949</strain>
    </source>
</reference>
<feature type="transmembrane region" description="Helical" evidence="1">
    <location>
        <begin position="32"/>
        <end position="51"/>
    </location>
</feature>
<dbReference type="Proteomes" id="UP001162881">
    <property type="component" value="Unassembled WGS sequence"/>
</dbReference>
<gene>
    <name evidence="4" type="ORF">MTR62_13725</name>
</gene>
<keyword evidence="1" id="KW-0812">Transmembrane</keyword>
<keyword evidence="1" id="KW-1133">Transmembrane helix</keyword>
<evidence type="ECO:0000256" key="1">
    <source>
        <dbReference type="SAM" id="Phobius"/>
    </source>
</evidence>
<evidence type="ECO:0000313" key="5">
    <source>
        <dbReference type="Proteomes" id="UP001162881"/>
    </source>
</evidence>
<evidence type="ECO:0000259" key="3">
    <source>
        <dbReference type="Pfam" id="PF07589"/>
    </source>
</evidence>
<name>A0ABT0BF85_9SPHN</name>
<accession>A0ABT0BF85</accession>
<dbReference type="NCBIfam" id="TIGR02595">
    <property type="entry name" value="PEP_CTERM"/>
    <property type="match status" value="1"/>
</dbReference>
<organism evidence="4 5">
    <name type="scientific">Novosphingobium organovorum</name>
    <dbReference type="NCBI Taxonomy" id="2930092"/>
    <lineage>
        <taxon>Bacteria</taxon>
        <taxon>Pseudomonadati</taxon>
        <taxon>Pseudomonadota</taxon>
        <taxon>Alphaproteobacteria</taxon>
        <taxon>Sphingomonadales</taxon>
        <taxon>Sphingomonadaceae</taxon>
        <taxon>Novosphingobium</taxon>
    </lineage>
</organism>
<keyword evidence="5" id="KW-1185">Reference proteome</keyword>
<evidence type="ECO:0000313" key="4">
    <source>
        <dbReference type="EMBL" id="MCJ2183741.1"/>
    </source>
</evidence>
<comment type="caution">
    <text evidence="4">The sequence shown here is derived from an EMBL/GenBank/DDBJ whole genome shotgun (WGS) entry which is preliminary data.</text>
</comment>
<feature type="signal peptide" evidence="2">
    <location>
        <begin position="1"/>
        <end position="22"/>
    </location>
</feature>
<protein>
    <submittedName>
        <fullName evidence="4">PEP-CTERM sorting domain-containing protein</fullName>
    </submittedName>
</protein>
<dbReference type="EMBL" id="JALHLF010000059">
    <property type="protein sequence ID" value="MCJ2183741.1"/>
    <property type="molecule type" value="Genomic_DNA"/>
</dbReference>
<keyword evidence="1" id="KW-0472">Membrane</keyword>
<dbReference type="Pfam" id="PF07589">
    <property type="entry name" value="PEP-CTERM"/>
    <property type="match status" value="1"/>
</dbReference>
<feature type="chain" id="PRO_5046387907" evidence="2">
    <location>
        <begin position="23"/>
        <end position="57"/>
    </location>
</feature>